<reference evidence="2 3" key="1">
    <citation type="submission" date="2018-06" db="EMBL/GenBank/DDBJ databases">
        <title>Genomic Encyclopedia of Type Strains, Phase IV (KMG-IV): sequencing the most valuable type-strain genomes for metagenomic binning, comparative biology and taxonomic classification.</title>
        <authorList>
            <person name="Goeker M."/>
        </authorList>
    </citation>
    <scope>NUCLEOTIDE SEQUENCE [LARGE SCALE GENOMIC DNA]</scope>
    <source>
        <strain evidence="2 3">DSM 44599</strain>
    </source>
</reference>
<evidence type="ECO:0000313" key="3">
    <source>
        <dbReference type="Proteomes" id="UP000252586"/>
    </source>
</evidence>
<dbReference type="PANTHER" id="PTHR43798">
    <property type="entry name" value="MONOACYLGLYCEROL LIPASE"/>
    <property type="match status" value="1"/>
</dbReference>
<dbReference type="Gene3D" id="3.40.50.1820">
    <property type="entry name" value="alpha/beta hydrolase"/>
    <property type="match status" value="1"/>
</dbReference>
<dbReference type="EMBL" id="QNRE01000003">
    <property type="protein sequence ID" value="RBO92531.1"/>
    <property type="molecule type" value="Genomic_DNA"/>
</dbReference>
<dbReference type="RefSeq" id="WP_067511003.1">
    <property type="nucleotide sequence ID" value="NZ_CP107943.1"/>
</dbReference>
<dbReference type="OrthoDB" id="5513277at2"/>
<dbReference type="SUPFAM" id="SSF53474">
    <property type="entry name" value="alpha/beta-Hydrolases"/>
    <property type="match status" value="1"/>
</dbReference>
<dbReference type="InterPro" id="IPR029058">
    <property type="entry name" value="AB_hydrolase_fold"/>
</dbReference>
<accession>A0A366DR10</accession>
<evidence type="ECO:0000313" key="2">
    <source>
        <dbReference type="EMBL" id="RBO92531.1"/>
    </source>
</evidence>
<dbReference type="GO" id="GO:0003824">
    <property type="term" value="F:catalytic activity"/>
    <property type="evidence" value="ECO:0007669"/>
    <property type="project" value="UniProtKB-ARBA"/>
</dbReference>
<dbReference type="AlphaFoldDB" id="A0A366DR10"/>
<comment type="caution">
    <text evidence="2">The sequence shown here is derived from an EMBL/GenBank/DDBJ whole genome shotgun (WGS) entry which is preliminary data.</text>
</comment>
<feature type="domain" description="AB hydrolase-1" evidence="1">
    <location>
        <begin position="56"/>
        <end position="275"/>
    </location>
</feature>
<protein>
    <submittedName>
        <fullName evidence="2">Pimeloyl-ACP methyl ester carboxylesterase</fullName>
    </submittedName>
</protein>
<gene>
    <name evidence="2" type="ORF">DFR74_103174</name>
</gene>
<sequence>MAKIGRFTNDKAEAAFLRAYDAISARWPVPYTDLDIETSFGTTRVRKSGSGDHAPLVLLSGMPGNCLFWQPFIEELARDRVVYALDIMGWPGRCRQTAPIRDQDDIIGWLAETLDGLGVDRVHLAGYSVGAWLAALVGTKHSDRLASLSMLEPGGATFAKPKWSLLLKLLAAGLWPTDRRMRKIAALLTPSVALDDEAWAMAKAGRKFRLALPWERPLTDDQLRALTAPLLVLFARDTVVNDPEIGARRLRDHVPSADVETYPDVGHDLLWARTDTVIPRFLAFAAKHEPART</sequence>
<dbReference type="InterPro" id="IPR000073">
    <property type="entry name" value="AB_hydrolase_1"/>
</dbReference>
<proteinExistence type="predicted"/>
<dbReference type="Proteomes" id="UP000252586">
    <property type="component" value="Unassembled WGS sequence"/>
</dbReference>
<dbReference type="Pfam" id="PF12697">
    <property type="entry name" value="Abhydrolase_6"/>
    <property type="match status" value="1"/>
</dbReference>
<organism evidence="2 3">
    <name type="scientific">Nocardia puris</name>
    <dbReference type="NCBI Taxonomy" id="208602"/>
    <lineage>
        <taxon>Bacteria</taxon>
        <taxon>Bacillati</taxon>
        <taxon>Actinomycetota</taxon>
        <taxon>Actinomycetes</taxon>
        <taxon>Mycobacteriales</taxon>
        <taxon>Nocardiaceae</taxon>
        <taxon>Nocardia</taxon>
    </lineage>
</organism>
<dbReference type="STRING" id="1210090.GCA_001613185_04291"/>
<dbReference type="InterPro" id="IPR050266">
    <property type="entry name" value="AB_hydrolase_sf"/>
</dbReference>
<dbReference type="GO" id="GO:0016020">
    <property type="term" value="C:membrane"/>
    <property type="evidence" value="ECO:0007669"/>
    <property type="project" value="TreeGrafter"/>
</dbReference>
<keyword evidence="3" id="KW-1185">Reference proteome</keyword>
<dbReference type="PANTHER" id="PTHR43798:SF33">
    <property type="entry name" value="HYDROLASE, PUTATIVE (AFU_ORTHOLOGUE AFUA_2G14860)-RELATED"/>
    <property type="match status" value="1"/>
</dbReference>
<evidence type="ECO:0000259" key="1">
    <source>
        <dbReference type="Pfam" id="PF12697"/>
    </source>
</evidence>
<name>A0A366DR10_9NOCA</name>